<feature type="transmembrane region" description="Helical" evidence="1">
    <location>
        <begin position="14"/>
        <end position="31"/>
    </location>
</feature>
<keyword evidence="1" id="KW-0812">Transmembrane</keyword>
<name>A0A1V0SCQ4_9VIRU</name>
<evidence type="ECO:0000313" key="2">
    <source>
        <dbReference type="EMBL" id="ARF09438.1"/>
    </source>
</evidence>
<keyword evidence="1" id="KW-1133">Transmembrane helix</keyword>
<reference evidence="2" key="1">
    <citation type="journal article" date="2017" name="Science">
        <title>Giant viruses with an expanded complement of translation system components.</title>
        <authorList>
            <person name="Schulz F."/>
            <person name="Yutin N."/>
            <person name="Ivanova N.N."/>
            <person name="Ortega D.R."/>
            <person name="Lee T.K."/>
            <person name="Vierheilig J."/>
            <person name="Daims H."/>
            <person name="Horn M."/>
            <person name="Wagner M."/>
            <person name="Jensen G.J."/>
            <person name="Kyrpides N.C."/>
            <person name="Koonin E.V."/>
            <person name="Woyke T."/>
        </authorList>
    </citation>
    <scope>NUCLEOTIDE SEQUENCE</scope>
    <source>
        <strain evidence="2">ILV1</strain>
    </source>
</reference>
<sequence length="106" mass="12682">MQNIPEPRAMWNDIIRFITVAVVVHLLFYTVDDYGNFFNEQVLKLLLYSTIGFIIYHLIVIKLVNKHLFFNNIPKQEQFKKIEKPVKSILRKSITKKKNKRVSFKE</sequence>
<proteinExistence type="predicted"/>
<evidence type="ECO:0000256" key="1">
    <source>
        <dbReference type="SAM" id="Phobius"/>
    </source>
</evidence>
<protein>
    <submittedName>
        <fullName evidence="2">Uncharacterized protein</fullName>
    </submittedName>
</protein>
<dbReference type="EMBL" id="KY684085">
    <property type="protein sequence ID" value="ARF09438.1"/>
    <property type="molecule type" value="Genomic_DNA"/>
</dbReference>
<gene>
    <name evidence="2" type="ORF">Indivirus_1_61</name>
</gene>
<accession>A0A1V0SCQ4</accession>
<organism evidence="2">
    <name type="scientific">Indivirus ILV1</name>
    <dbReference type="NCBI Taxonomy" id="1977633"/>
    <lineage>
        <taxon>Viruses</taxon>
        <taxon>Varidnaviria</taxon>
        <taxon>Bamfordvirae</taxon>
        <taxon>Nucleocytoviricota</taxon>
        <taxon>Megaviricetes</taxon>
        <taxon>Imitervirales</taxon>
        <taxon>Mimiviridae</taxon>
        <taxon>Klosneuvirinae</taxon>
        <taxon>Indivirus</taxon>
    </lineage>
</organism>
<keyword evidence="1" id="KW-0472">Membrane</keyword>
<feature type="transmembrane region" description="Helical" evidence="1">
    <location>
        <begin position="43"/>
        <end position="64"/>
    </location>
</feature>